<dbReference type="InParanoid" id="K2S3X0"/>
<dbReference type="VEuPathDB" id="FungiDB:MPH_02994"/>
<comment type="caution">
    <text evidence="1">The sequence shown here is derived from an EMBL/GenBank/DDBJ whole genome shotgun (WGS) entry which is preliminary data.</text>
</comment>
<accession>K2S3X0</accession>
<dbReference type="AlphaFoldDB" id="K2S3X0"/>
<dbReference type="EMBL" id="AHHD01000155">
    <property type="protein sequence ID" value="EKG19727.1"/>
    <property type="molecule type" value="Genomic_DNA"/>
</dbReference>
<evidence type="ECO:0008006" key="3">
    <source>
        <dbReference type="Google" id="ProtNLM"/>
    </source>
</evidence>
<organism evidence="1 2">
    <name type="scientific">Macrophomina phaseolina (strain MS6)</name>
    <name type="common">Charcoal rot fungus</name>
    <dbReference type="NCBI Taxonomy" id="1126212"/>
    <lineage>
        <taxon>Eukaryota</taxon>
        <taxon>Fungi</taxon>
        <taxon>Dikarya</taxon>
        <taxon>Ascomycota</taxon>
        <taxon>Pezizomycotina</taxon>
        <taxon>Dothideomycetes</taxon>
        <taxon>Dothideomycetes incertae sedis</taxon>
        <taxon>Botryosphaeriales</taxon>
        <taxon>Botryosphaeriaceae</taxon>
        <taxon>Macrophomina</taxon>
    </lineage>
</organism>
<protein>
    <recommendedName>
        <fullName evidence="3">Heterokaryon incompatibility domain-containing protein</fullName>
    </recommendedName>
</protein>
<name>K2S3X0_MACPH</name>
<dbReference type="PANTHER" id="PTHR24148">
    <property type="entry name" value="ANKYRIN REPEAT DOMAIN-CONTAINING PROTEIN 39 HOMOLOG-RELATED"/>
    <property type="match status" value="1"/>
</dbReference>
<dbReference type="PANTHER" id="PTHR24148:SF64">
    <property type="entry name" value="HETEROKARYON INCOMPATIBILITY DOMAIN-CONTAINING PROTEIN"/>
    <property type="match status" value="1"/>
</dbReference>
<dbReference type="OrthoDB" id="3799645at2759"/>
<sequence>LPRRPTAILEQSSLRLAHWALDHANPSAILFSFSFFQTLQWSRVLGNCFHLLGGIAQGMHLSDFELLQDSGKQRDAMVDTVNDFLSAPWWTRVWTVQEIVVSKHVTIVYGHDKIGEILQKAMASFNSHTSNCCQSFSESLAERERRLLSELWETCETIKDEHPHVLEECAATIFRNHPEHESFMDIFECFCGNNMPMKRSPNEADVWGATPMHMGARFTMPLGEIQTEDFFRWMQRIVPTGADFPHLNRIMDLPRPPASAISLGWHLDIAGSVCLAMRGRRSFATAHRIGLGPPVVREGDVACFLKGSRVLSIPHGRGLSAPEFVDVPTYSCSGKTATGSIKAVSSLSRFIGDCYVQGATNGQYDTSNYNDESFYLNYIISLSSPTPPLLRIRNNFLPIISVIVLNRAIRARRDIYMPRKFSMPAALPDAMARQTRFPAEVRDRVTCFRHEFETIERWSR</sequence>
<dbReference type="Proteomes" id="UP000007129">
    <property type="component" value="Unassembled WGS sequence"/>
</dbReference>
<proteinExistence type="predicted"/>
<feature type="non-terminal residue" evidence="1">
    <location>
        <position position="1"/>
    </location>
</feature>
<evidence type="ECO:0000313" key="2">
    <source>
        <dbReference type="Proteomes" id="UP000007129"/>
    </source>
</evidence>
<dbReference type="HOGENOM" id="CLU_594560_0_0_1"/>
<evidence type="ECO:0000313" key="1">
    <source>
        <dbReference type="EMBL" id="EKG19727.1"/>
    </source>
</evidence>
<reference evidence="1 2" key="1">
    <citation type="journal article" date="2012" name="BMC Genomics">
        <title>Tools to kill: Genome of one of the most destructive plant pathogenic fungi Macrophomina phaseolina.</title>
        <authorList>
            <person name="Islam M.S."/>
            <person name="Haque M.S."/>
            <person name="Islam M.M."/>
            <person name="Emdad E.M."/>
            <person name="Halim A."/>
            <person name="Hossen Q.M.M."/>
            <person name="Hossain M.Z."/>
            <person name="Ahmed B."/>
            <person name="Rahim S."/>
            <person name="Rahman M.S."/>
            <person name="Alam M.M."/>
            <person name="Hou S."/>
            <person name="Wan X."/>
            <person name="Saito J.A."/>
            <person name="Alam M."/>
        </authorList>
    </citation>
    <scope>NUCLEOTIDE SEQUENCE [LARGE SCALE GENOMIC DNA]</scope>
    <source>
        <strain evidence="1 2">MS6</strain>
    </source>
</reference>
<dbReference type="InterPro" id="IPR052895">
    <property type="entry name" value="HetReg/Transcr_Mod"/>
</dbReference>
<gene>
    <name evidence="1" type="ORF">MPH_02994</name>
</gene>